<dbReference type="InterPro" id="IPR013325">
    <property type="entry name" value="RNA_pol_sigma_r2"/>
</dbReference>
<evidence type="ECO:0000313" key="10">
    <source>
        <dbReference type="Proteomes" id="UP000722357"/>
    </source>
</evidence>
<dbReference type="Pfam" id="PF04542">
    <property type="entry name" value="Sigma70_r2"/>
    <property type="match status" value="1"/>
</dbReference>
<dbReference type="PANTHER" id="PTHR43133">
    <property type="entry name" value="RNA POLYMERASE ECF-TYPE SIGMA FACTO"/>
    <property type="match status" value="1"/>
</dbReference>
<keyword evidence="3" id="KW-0731">Sigma factor</keyword>
<dbReference type="Gene3D" id="2.40.160.20">
    <property type="match status" value="1"/>
</dbReference>
<evidence type="ECO:0000256" key="3">
    <source>
        <dbReference type="ARBA" id="ARBA00023082"/>
    </source>
</evidence>
<dbReference type="InterPro" id="IPR036388">
    <property type="entry name" value="WH-like_DNA-bd_sf"/>
</dbReference>
<name>A0A921HI86_9BACT</name>
<evidence type="ECO:0000259" key="7">
    <source>
        <dbReference type="Pfam" id="PF08281"/>
    </source>
</evidence>
<dbReference type="InterPro" id="IPR007627">
    <property type="entry name" value="RNA_pol_sigma70_r2"/>
</dbReference>
<dbReference type="InterPro" id="IPR013249">
    <property type="entry name" value="RNA_pol_sigma70_r4_t2"/>
</dbReference>
<dbReference type="PANTHER" id="PTHR43133:SF46">
    <property type="entry name" value="RNA POLYMERASE SIGMA-70 FACTOR ECF SUBFAMILY"/>
    <property type="match status" value="1"/>
</dbReference>
<dbReference type="Pfam" id="PF13568">
    <property type="entry name" value="OMP_b-brl_2"/>
    <property type="match status" value="1"/>
</dbReference>
<dbReference type="GO" id="GO:0016987">
    <property type="term" value="F:sigma factor activity"/>
    <property type="evidence" value="ECO:0007669"/>
    <property type="project" value="UniProtKB-KW"/>
</dbReference>
<dbReference type="GO" id="GO:0003677">
    <property type="term" value="F:DNA binding"/>
    <property type="evidence" value="ECO:0007669"/>
    <property type="project" value="InterPro"/>
</dbReference>
<evidence type="ECO:0000256" key="1">
    <source>
        <dbReference type="ARBA" id="ARBA00010641"/>
    </source>
</evidence>
<dbReference type="NCBIfam" id="TIGR02937">
    <property type="entry name" value="sigma70-ECF"/>
    <property type="match status" value="1"/>
</dbReference>
<keyword evidence="2" id="KW-0805">Transcription regulation</keyword>
<organism evidence="9 10">
    <name type="scientific">Phocaeicola plebeius</name>
    <dbReference type="NCBI Taxonomy" id="310297"/>
    <lineage>
        <taxon>Bacteria</taxon>
        <taxon>Pseudomonadati</taxon>
        <taxon>Bacteroidota</taxon>
        <taxon>Bacteroidia</taxon>
        <taxon>Bacteroidales</taxon>
        <taxon>Bacteroidaceae</taxon>
        <taxon>Phocaeicola</taxon>
    </lineage>
</organism>
<dbReference type="SUPFAM" id="SSF88946">
    <property type="entry name" value="Sigma2 domain of RNA polymerase sigma factors"/>
    <property type="match status" value="1"/>
</dbReference>
<gene>
    <name evidence="9" type="ORF">K8V40_02035</name>
</gene>
<proteinExistence type="inferred from homology"/>
<sequence length="506" mass="57956">MNNKELVELCKKGNEQALGLLYKTYADKMLKICSYYVTDKQAAQDILHDGFIVIMSSIHSLRSPNKLESWMGKIMRNLSLRYLEQYNTTTIIPLDEISYGEEPIDFDYTDEFPPYNTMLQLVEQLPEGYCKIFKLAVLEGLSHKEISLLLHIAPHSSSSQLSRAKDMLRKLFSQYRMIVFWALLSILSLYIFRDEKDKSVPKEQAITKGRKNDVPHTELPFHADTMDSDIPSQIIFQQVHNEYVATDVICTNKISNTYQDSIIERKGKSTDIDEKKEKSKQDSEGCLPNNRIPNYLTTAKRNKNWMLSISYSGVTHQTDFQKIIIPSSITSGEPKEILEESHHCAPIVFSLSAQKKINAHWGLETGIQYTLLRSEFASSDDTRLERAQKIHYIGIPLKGNFNIWKNGKFSIYTSAGLTLDVPIKASVEESLFDNEQTIKQEKYDLHPSLQWSTSIGFGLQYQITPTIGIYAEPNLHYYFNPGDGIKTIRTEKPLNVTLPIGIRLSW</sequence>
<feature type="domain" description="Outer membrane protein beta-barrel" evidence="8">
    <location>
        <begin position="316"/>
        <end position="479"/>
    </location>
</feature>
<evidence type="ECO:0000256" key="2">
    <source>
        <dbReference type="ARBA" id="ARBA00023015"/>
    </source>
</evidence>
<dbReference type="InterPro" id="IPR014284">
    <property type="entry name" value="RNA_pol_sigma-70_dom"/>
</dbReference>
<feature type="domain" description="RNA polymerase sigma factor 70 region 4 type 2" evidence="7">
    <location>
        <begin position="118"/>
        <end position="167"/>
    </location>
</feature>
<feature type="domain" description="RNA polymerase sigma-70 region 2" evidence="6">
    <location>
        <begin position="21"/>
        <end position="85"/>
    </location>
</feature>
<protein>
    <submittedName>
        <fullName evidence="9">Sigma-70 family RNA polymerase sigma factor</fullName>
    </submittedName>
</protein>
<dbReference type="Gene3D" id="1.10.10.10">
    <property type="entry name" value="Winged helix-like DNA-binding domain superfamily/Winged helix DNA-binding domain"/>
    <property type="match status" value="1"/>
</dbReference>
<evidence type="ECO:0000259" key="6">
    <source>
        <dbReference type="Pfam" id="PF04542"/>
    </source>
</evidence>
<evidence type="ECO:0000313" key="9">
    <source>
        <dbReference type="EMBL" id="HJF80419.1"/>
    </source>
</evidence>
<dbReference type="InterPro" id="IPR011250">
    <property type="entry name" value="OMP/PagP_B-barrel"/>
</dbReference>
<dbReference type="InterPro" id="IPR025665">
    <property type="entry name" value="Beta-barrel_OMP_2"/>
</dbReference>
<dbReference type="InterPro" id="IPR039425">
    <property type="entry name" value="RNA_pol_sigma-70-like"/>
</dbReference>
<dbReference type="SUPFAM" id="SSF88659">
    <property type="entry name" value="Sigma3 and sigma4 domains of RNA polymerase sigma factors"/>
    <property type="match status" value="1"/>
</dbReference>
<keyword evidence="4" id="KW-0804">Transcription</keyword>
<dbReference type="SUPFAM" id="SSF56925">
    <property type="entry name" value="OMPA-like"/>
    <property type="match status" value="1"/>
</dbReference>
<dbReference type="EMBL" id="DYWE01000024">
    <property type="protein sequence ID" value="HJF80419.1"/>
    <property type="molecule type" value="Genomic_DNA"/>
</dbReference>
<dbReference type="InterPro" id="IPR013324">
    <property type="entry name" value="RNA_pol_sigma_r3/r4-like"/>
</dbReference>
<dbReference type="Pfam" id="PF08281">
    <property type="entry name" value="Sigma70_r4_2"/>
    <property type="match status" value="1"/>
</dbReference>
<dbReference type="AlphaFoldDB" id="A0A921HI86"/>
<reference evidence="9" key="2">
    <citation type="submission" date="2021-09" db="EMBL/GenBank/DDBJ databases">
        <authorList>
            <person name="Gilroy R."/>
        </authorList>
    </citation>
    <scope>NUCLEOTIDE SEQUENCE</scope>
    <source>
        <strain evidence="9">9794</strain>
    </source>
</reference>
<evidence type="ECO:0000256" key="5">
    <source>
        <dbReference type="SAM" id="MobiDB-lite"/>
    </source>
</evidence>
<feature type="region of interest" description="Disordered" evidence="5">
    <location>
        <begin position="269"/>
        <end position="289"/>
    </location>
</feature>
<reference evidence="9" key="1">
    <citation type="journal article" date="2021" name="PeerJ">
        <title>Extensive microbial diversity within the chicken gut microbiome revealed by metagenomics and culture.</title>
        <authorList>
            <person name="Gilroy R."/>
            <person name="Ravi A."/>
            <person name="Getino M."/>
            <person name="Pursley I."/>
            <person name="Horton D.L."/>
            <person name="Alikhan N.F."/>
            <person name="Baker D."/>
            <person name="Gharbi K."/>
            <person name="Hall N."/>
            <person name="Watson M."/>
            <person name="Adriaenssens E.M."/>
            <person name="Foster-Nyarko E."/>
            <person name="Jarju S."/>
            <person name="Secka A."/>
            <person name="Antonio M."/>
            <person name="Oren A."/>
            <person name="Chaudhuri R.R."/>
            <person name="La Ragione R."/>
            <person name="Hildebrand F."/>
            <person name="Pallen M.J."/>
        </authorList>
    </citation>
    <scope>NUCLEOTIDE SEQUENCE</scope>
    <source>
        <strain evidence="9">9794</strain>
    </source>
</reference>
<comment type="caution">
    <text evidence="9">The sequence shown here is derived from an EMBL/GenBank/DDBJ whole genome shotgun (WGS) entry which is preliminary data.</text>
</comment>
<dbReference type="Gene3D" id="1.10.1740.10">
    <property type="match status" value="1"/>
</dbReference>
<evidence type="ECO:0000256" key="4">
    <source>
        <dbReference type="ARBA" id="ARBA00023163"/>
    </source>
</evidence>
<feature type="compositionally biased region" description="Basic and acidic residues" evidence="5">
    <location>
        <begin position="269"/>
        <end position="283"/>
    </location>
</feature>
<accession>A0A921HI86</accession>
<dbReference type="GO" id="GO:0006352">
    <property type="term" value="P:DNA-templated transcription initiation"/>
    <property type="evidence" value="ECO:0007669"/>
    <property type="project" value="InterPro"/>
</dbReference>
<dbReference type="Proteomes" id="UP000722357">
    <property type="component" value="Unassembled WGS sequence"/>
</dbReference>
<evidence type="ECO:0000259" key="8">
    <source>
        <dbReference type="Pfam" id="PF13568"/>
    </source>
</evidence>
<comment type="similarity">
    <text evidence="1">Belongs to the sigma-70 factor family. ECF subfamily.</text>
</comment>